<comment type="caution">
    <text evidence="2">The sequence shown here is derived from an EMBL/GenBank/DDBJ whole genome shotgun (WGS) entry which is preliminary data.</text>
</comment>
<dbReference type="EMBL" id="WIGM01000474">
    <property type="protein sequence ID" value="KAF6824239.1"/>
    <property type="molecule type" value="Genomic_DNA"/>
</dbReference>
<evidence type="ECO:0000313" key="2">
    <source>
        <dbReference type="EMBL" id="KAF6824239.1"/>
    </source>
</evidence>
<evidence type="ECO:0000256" key="1">
    <source>
        <dbReference type="SAM" id="MobiDB-lite"/>
    </source>
</evidence>
<gene>
    <name evidence="2" type="ORF">CMUS01_10340</name>
</gene>
<name>A0A8H6N8L0_9PEZI</name>
<protein>
    <submittedName>
        <fullName evidence="2">Uncharacterized protein</fullName>
    </submittedName>
</protein>
<reference evidence="2" key="1">
    <citation type="journal article" date="2020" name="Phytopathology">
        <title>Genome Sequence Resources of Colletotrichum truncatum, C. plurivorum, C. musicola, and C. sojae: Four Species Pathogenic to Soybean (Glycine max).</title>
        <authorList>
            <person name="Rogerio F."/>
            <person name="Boufleur T.R."/>
            <person name="Ciampi-Guillardi M."/>
            <person name="Sukno S.A."/>
            <person name="Thon M.R."/>
            <person name="Massola Junior N.S."/>
            <person name="Baroncelli R."/>
        </authorList>
    </citation>
    <scope>NUCLEOTIDE SEQUENCE</scope>
    <source>
        <strain evidence="2">LFN0074</strain>
    </source>
</reference>
<keyword evidence="3" id="KW-1185">Reference proteome</keyword>
<sequence length="90" mass="9721">MIDRQASAIMAHWQGDIAVALFAADAVCNPSPETNLSQAAWFNRKRSTWSAPTRGDGRGGVAPPPPGQPETLLTIFRSKQQGRIFRGISS</sequence>
<organism evidence="2 3">
    <name type="scientific">Colletotrichum musicola</name>
    <dbReference type="NCBI Taxonomy" id="2175873"/>
    <lineage>
        <taxon>Eukaryota</taxon>
        <taxon>Fungi</taxon>
        <taxon>Dikarya</taxon>
        <taxon>Ascomycota</taxon>
        <taxon>Pezizomycotina</taxon>
        <taxon>Sordariomycetes</taxon>
        <taxon>Hypocreomycetidae</taxon>
        <taxon>Glomerellales</taxon>
        <taxon>Glomerellaceae</taxon>
        <taxon>Colletotrichum</taxon>
        <taxon>Colletotrichum orchidearum species complex</taxon>
    </lineage>
</organism>
<accession>A0A8H6N8L0</accession>
<dbReference type="Proteomes" id="UP000639643">
    <property type="component" value="Unassembled WGS sequence"/>
</dbReference>
<dbReference type="AlphaFoldDB" id="A0A8H6N8L0"/>
<evidence type="ECO:0000313" key="3">
    <source>
        <dbReference type="Proteomes" id="UP000639643"/>
    </source>
</evidence>
<proteinExistence type="predicted"/>
<feature type="region of interest" description="Disordered" evidence="1">
    <location>
        <begin position="47"/>
        <end position="70"/>
    </location>
</feature>